<keyword evidence="2" id="KW-1133">Transmembrane helix</keyword>
<evidence type="ECO:0000313" key="3">
    <source>
        <dbReference type="EMBL" id="MPM25173.1"/>
    </source>
</evidence>
<dbReference type="SUPFAM" id="SSF74653">
    <property type="entry name" value="TolA/TonB C-terminal domain"/>
    <property type="match status" value="1"/>
</dbReference>
<dbReference type="EMBL" id="VSSQ01004431">
    <property type="protein sequence ID" value="MPM25173.1"/>
    <property type="molecule type" value="Genomic_DNA"/>
</dbReference>
<organism evidence="3">
    <name type="scientific">bioreactor metagenome</name>
    <dbReference type="NCBI Taxonomy" id="1076179"/>
    <lineage>
        <taxon>unclassified sequences</taxon>
        <taxon>metagenomes</taxon>
        <taxon>ecological metagenomes</taxon>
    </lineage>
</organism>
<accession>A0A644YF66</accession>
<feature type="compositionally biased region" description="Polar residues" evidence="1">
    <location>
        <begin position="81"/>
        <end position="98"/>
    </location>
</feature>
<feature type="region of interest" description="Disordered" evidence="1">
    <location>
        <begin position="68"/>
        <end position="152"/>
    </location>
</feature>
<sequence length="241" mass="25136">METKRKIAPALMTLAFCAGIVVLLLLFAFRTPLPLPEEEGVVIETNAGGGGGGSDEYFDKEFYESISSENTGETNENYTTQDVENVNYTSGQQSTTNSEKPKVDDRISNFSWGHGNGTGTGTGSGNGSGTGTGSGSGVGPGDGPGTGPGSGPGYILAGRGVKNIPKPAYNSDEQGKVVVTIWVDRDGNVTRAEPGAIGTTISDASVWKECKDKAMKAKFTTKSDAAEIQKGTITYTFIKQN</sequence>
<feature type="compositionally biased region" description="Gly residues" evidence="1">
    <location>
        <begin position="114"/>
        <end position="152"/>
    </location>
</feature>
<comment type="caution">
    <text evidence="3">The sequence shown here is derived from an EMBL/GenBank/DDBJ whole genome shotgun (WGS) entry which is preliminary data.</text>
</comment>
<gene>
    <name evidence="3" type="ORF">SDC9_71663</name>
</gene>
<reference evidence="3" key="1">
    <citation type="submission" date="2019-08" db="EMBL/GenBank/DDBJ databases">
        <authorList>
            <person name="Kucharzyk K."/>
            <person name="Murdoch R.W."/>
            <person name="Higgins S."/>
            <person name="Loffler F."/>
        </authorList>
    </citation>
    <scope>NUCLEOTIDE SEQUENCE</scope>
</reference>
<dbReference type="AlphaFoldDB" id="A0A644YF66"/>
<proteinExistence type="predicted"/>
<evidence type="ECO:0000256" key="2">
    <source>
        <dbReference type="SAM" id="Phobius"/>
    </source>
</evidence>
<protein>
    <recommendedName>
        <fullName evidence="4">TonB C-terminal domain-containing protein</fullName>
    </recommendedName>
</protein>
<keyword evidence="2" id="KW-0812">Transmembrane</keyword>
<evidence type="ECO:0000256" key="1">
    <source>
        <dbReference type="SAM" id="MobiDB-lite"/>
    </source>
</evidence>
<feature type="compositionally biased region" description="Low complexity" evidence="1">
    <location>
        <begin position="68"/>
        <end position="80"/>
    </location>
</feature>
<keyword evidence="2" id="KW-0472">Membrane</keyword>
<feature type="transmembrane region" description="Helical" evidence="2">
    <location>
        <begin position="7"/>
        <end position="29"/>
    </location>
</feature>
<name>A0A644YF66_9ZZZZ</name>
<evidence type="ECO:0008006" key="4">
    <source>
        <dbReference type="Google" id="ProtNLM"/>
    </source>
</evidence>